<evidence type="ECO:0000256" key="2">
    <source>
        <dbReference type="SAM" id="Phobius"/>
    </source>
</evidence>
<dbReference type="InterPro" id="IPR011123">
    <property type="entry name" value="Y_Y_Y"/>
</dbReference>
<name>X1AP31_9ZZZZ</name>
<evidence type="ECO:0000259" key="3">
    <source>
        <dbReference type="Pfam" id="PF07495"/>
    </source>
</evidence>
<evidence type="ECO:0000256" key="1">
    <source>
        <dbReference type="SAM" id="Coils"/>
    </source>
</evidence>
<keyword evidence="2" id="KW-0812">Transmembrane</keyword>
<accession>X1AP31</accession>
<dbReference type="InterPro" id="IPR013783">
    <property type="entry name" value="Ig-like_fold"/>
</dbReference>
<reference evidence="4" key="1">
    <citation type="journal article" date="2014" name="Front. Microbiol.">
        <title>High frequency of phylogenetically diverse reductive dehalogenase-homologous genes in deep subseafloor sedimentary metagenomes.</title>
        <authorList>
            <person name="Kawai M."/>
            <person name="Futagami T."/>
            <person name="Toyoda A."/>
            <person name="Takaki Y."/>
            <person name="Nishi S."/>
            <person name="Hori S."/>
            <person name="Arai W."/>
            <person name="Tsubouchi T."/>
            <person name="Morono Y."/>
            <person name="Uchiyama I."/>
            <person name="Ito T."/>
            <person name="Fujiyama A."/>
            <person name="Inagaki F."/>
            <person name="Takami H."/>
        </authorList>
    </citation>
    <scope>NUCLEOTIDE SEQUENCE</scope>
    <source>
        <strain evidence="4">Expedition CK06-06</strain>
    </source>
</reference>
<sequence>WINVGNKRTIRFAKLSPGSYNFQVKASNSDGIWSEPLDYTFTINPPWWNTLWAKTGYGIAALLLIIGIIYWRTIKLLQRQKELETVVENATLEIRTQKEEVESQKDEIEAQR</sequence>
<feature type="non-terminal residue" evidence="4">
    <location>
        <position position="1"/>
    </location>
</feature>
<protein>
    <recommendedName>
        <fullName evidence="3">Two component regulator three Y domain-containing protein</fullName>
    </recommendedName>
</protein>
<feature type="transmembrane region" description="Helical" evidence="2">
    <location>
        <begin position="51"/>
        <end position="71"/>
    </location>
</feature>
<feature type="coiled-coil region" evidence="1">
    <location>
        <begin position="80"/>
        <end position="111"/>
    </location>
</feature>
<comment type="caution">
    <text evidence="4">The sequence shown here is derived from an EMBL/GenBank/DDBJ whole genome shotgun (WGS) entry which is preliminary data.</text>
</comment>
<keyword evidence="1" id="KW-0175">Coiled coil</keyword>
<dbReference type="AlphaFoldDB" id="X1AP31"/>
<dbReference type="EMBL" id="BART01011389">
    <property type="protein sequence ID" value="GAG84444.1"/>
    <property type="molecule type" value="Genomic_DNA"/>
</dbReference>
<gene>
    <name evidence="4" type="ORF">S01H4_24287</name>
</gene>
<organism evidence="4">
    <name type="scientific">marine sediment metagenome</name>
    <dbReference type="NCBI Taxonomy" id="412755"/>
    <lineage>
        <taxon>unclassified sequences</taxon>
        <taxon>metagenomes</taxon>
        <taxon>ecological metagenomes</taxon>
    </lineage>
</organism>
<keyword evidence="2" id="KW-0472">Membrane</keyword>
<evidence type="ECO:0000313" key="4">
    <source>
        <dbReference type="EMBL" id="GAG84444.1"/>
    </source>
</evidence>
<proteinExistence type="predicted"/>
<keyword evidence="2" id="KW-1133">Transmembrane helix</keyword>
<feature type="domain" description="Two component regulator three Y" evidence="3">
    <location>
        <begin position="1"/>
        <end position="43"/>
    </location>
</feature>
<dbReference type="Pfam" id="PF07495">
    <property type="entry name" value="Y_Y_Y"/>
    <property type="match status" value="1"/>
</dbReference>
<dbReference type="Gene3D" id="2.60.40.10">
    <property type="entry name" value="Immunoglobulins"/>
    <property type="match status" value="1"/>
</dbReference>